<name>A0A0F3GSR3_9BACT</name>
<proteinExistence type="inferred from homology"/>
<dbReference type="EMBL" id="LACI01001184">
    <property type="protein sequence ID" value="KJU85035.1"/>
    <property type="molecule type" value="Genomic_DNA"/>
</dbReference>
<feature type="domain" description="Guanylate kinase-like" evidence="9">
    <location>
        <begin position="2"/>
        <end position="215"/>
    </location>
</feature>
<sequence length="217" mass="24193">MNKIIAIDGPSGAGKSTIAQALSVRLGYEYLDTGAFYRAAALKLNRSGLDQDATDQRISDVLGDTRFEFTDGELYLDGVSVSTAIRTPEAGMMASVFSTKKAVRDSLLKVIRDCAHDKDVVAEGRDTTTVVFPQAWLKLYITASTDVRIRRRFKQLHDYQIDTDLHETTNDIVKRDQRDSERELAPLAKAVDATVIDTSDMSIEEALQEILRIFTDR</sequence>
<dbReference type="Proteomes" id="UP000033423">
    <property type="component" value="Unassembled WGS sequence"/>
</dbReference>
<keyword evidence="8" id="KW-0963">Cytoplasm</keyword>
<dbReference type="PATRIC" id="fig|29290.4.peg.3690"/>
<dbReference type="Pfam" id="PF02224">
    <property type="entry name" value="Cytidylate_kin"/>
    <property type="match status" value="1"/>
</dbReference>
<comment type="catalytic activity">
    <reaction evidence="6 8">
        <text>dCMP + ATP = dCDP + ADP</text>
        <dbReference type="Rhea" id="RHEA:25094"/>
        <dbReference type="ChEBI" id="CHEBI:30616"/>
        <dbReference type="ChEBI" id="CHEBI:57566"/>
        <dbReference type="ChEBI" id="CHEBI:58593"/>
        <dbReference type="ChEBI" id="CHEBI:456216"/>
        <dbReference type="EC" id="2.7.4.25"/>
    </reaction>
</comment>
<dbReference type="NCBIfam" id="TIGR00017">
    <property type="entry name" value="cmk"/>
    <property type="match status" value="1"/>
</dbReference>
<dbReference type="AlphaFoldDB" id="A0A0F3GSR3"/>
<dbReference type="CDD" id="cd02020">
    <property type="entry name" value="CMPK"/>
    <property type="match status" value="1"/>
</dbReference>
<dbReference type="Gene3D" id="3.40.50.300">
    <property type="entry name" value="P-loop containing nucleotide triphosphate hydrolases"/>
    <property type="match status" value="1"/>
</dbReference>
<evidence type="ECO:0000256" key="4">
    <source>
        <dbReference type="ARBA" id="ARBA00022777"/>
    </source>
</evidence>
<keyword evidence="5 8" id="KW-0067">ATP-binding</keyword>
<dbReference type="GO" id="GO:0036431">
    <property type="term" value="F:dCMP kinase activity"/>
    <property type="evidence" value="ECO:0007669"/>
    <property type="project" value="InterPro"/>
</dbReference>
<reference evidence="10 11" key="1">
    <citation type="submission" date="2015-02" db="EMBL/GenBank/DDBJ databases">
        <title>Single-cell genomics of uncultivated deep-branching MTB reveals a conserved set of magnetosome genes.</title>
        <authorList>
            <person name="Kolinko S."/>
            <person name="Richter M."/>
            <person name="Glockner F.O."/>
            <person name="Brachmann A."/>
            <person name="Schuler D."/>
        </authorList>
    </citation>
    <scope>NUCLEOTIDE SEQUENCE [LARGE SCALE GENOMIC DNA]</scope>
    <source>
        <strain evidence="10">TM-1</strain>
    </source>
</reference>
<gene>
    <name evidence="8" type="primary">cmk</name>
    <name evidence="10" type="ORF">MBAV_002770</name>
</gene>
<dbReference type="GO" id="GO:0036430">
    <property type="term" value="F:CMP kinase activity"/>
    <property type="evidence" value="ECO:0007669"/>
    <property type="project" value="RHEA"/>
</dbReference>
<dbReference type="HAMAP" id="MF_00238">
    <property type="entry name" value="Cytidyl_kinase_type1"/>
    <property type="match status" value="1"/>
</dbReference>
<keyword evidence="3 8" id="KW-0547">Nucleotide-binding</keyword>
<comment type="caution">
    <text evidence="10">The sequence shown here is derived from an EMBL/GenBank/DDBJ whole genome shotgun (WGS) entry which is preliminary data.</text>
</comment>
<dbReference type="EC" id="2.7.4.25" evidence="8"/>
<protein>
    <recommendedName>
        <fullName evidence="8">Cytidylate kinase</fullName>
        <shortName evidence="8">CK</shortName>
        <ecNumber evidence="8">2.7.4.25</ecNumber>
    </recommendedName>
    <alternativeName>
        <fullName evidence="8">Cytidine monophosphate kinase</fullName>
        <shortName evidence="8">CMP kinase</shortName>
    </alternativeName>
</protein>
<dbReference type="InterPro" id="IPR011994">
    <property type="entry name" value="Cytidylate_kinase_dom"/>
</dbReference>
<evidence type="ECO:0000256" key="2">
    <source>
        <dbReference type="ARBA" id="ARBA00022679"/>
    </source>
</evidence>
<evidence type="ECO:0000256" key="6">
    <source>
        <dbReference type="ARBA" id="ARBA00047615"/>
    </source>
</evidence>
<organism evidence="10 11">
    <name type="scientific">Candidatus Magnetobacterium bavaricum</name>
    <dbReference type="NCBI Taxonomy" id="29290"/>
    <lineage>
        <taxon>Bacteria</taxon>
        <taxon>Pseudomonadati</taxon>
        <taxon>Nitrospirota</taxon>
        <taxon>Thermodesulfovibrionia</taxon>
        <taxon>Thermodesulfovibrionales</taxon>
        <taxon>Candidatus Magnetobacteriaceae</taxon>
        <taxon>Candidatus Magnetobacterium</taxon>
    </lineage>
</organism>
<dbReference type="GO" id="GO:0005737">
    <property type="term" value="C:cytoplasm"/>
    <property type="evidence" value="ECO:0007669"/>
    <property type="project" value="UniProtKB-SubCell"/>
</dbReference>
<feature type="binding site" evidence="8">
    <location>
        <begin position="9"/>
        <end position="17"/>
    </location>
    <ligand>
        <name>ATP</name>
        <dbReference type="ChEBI" id="CHEBI:30616"/>
    </ligand>
</feature>
<evidence type="ECO:0000256" key="8">
    <source>
        <dbReference type="HAMAP-Rule" id="MF_00238"/>
    </source>
</evidence>
<dbReference type="InterPro" id="IPR027417">
    <property type="entry name" value="P-loop_NTPase"/>
</dbReference>
<dbReference type="GO" id="GO:0006220">
    <property type="term" value="P:pyrimidine nucleotide metabolic process"/>
    <property type="evidence" value="ECO:0007669"/>
    <property type="project" value="UniProtKB-UniRule"/>
</dbReference>
<keyword evidence="2 8" id="KW-0808">Transferase</keyword>
<comment type="subcellular location">
    <subcellularLocation>
        <location evidence="8">Cytoplasm</location>
    </subcellularLocation>
</comment>
<evidence type="ECO:0000313" key="10">
    <source>
        <dbReference type="EMBL" id="KJU85035.1"/>
    </source>
</evidence>
<dbReference type="InterPro" id="IPR008144">
    <property type="entry name" value="Guanylate_kin-like_dom"/>
</dbReference>
<evidence type="ECO:0000256" key="1">
    <source>
        <dbReference type="ARBA" id="ARBA00009427"/>
    </source>
</evidence>
<evidence type="ECO:0000256" key="5">
    <source>
        <dbReference type="ARBA" id="ARBA00022840"/>
    </source>
</evidence>
<dbReference type="SUPFAM" id="SSF52540">
    <property type="entry name" value="P-loop containing nucleoside triphosphate hydrolases"/>
    <property type="match status" value="1"/>
</dbReference>
<comment type="similarity">
    <text evidence="1 8">Belongs to the cytidylate kinase family. Type 1 subfamily.</text>
</comment>
<evidence type="ECO:0000259" key="9">
    <source>
        <dbReference type="PROSITE" id="PS50052"/>
    </source>
</evidence>
<evidence type="ECO:0000256" key="3">
    <source>
        <dbReference type="ARBA" id="ARBA00022741"/>
    </source>
</evidence>
<evidence type="ECO:0000313" key="11">
    <source>
        <dbReference type="Proteomes" id="UP000033423"/>
    </source>
</evidence>
<dbReference type="CDD" id="cd02019">
    <property type="entry name" value="NK"/>
    <property type="match status" value="1"/>
</dbReference>
<dbReference type="PROSITE" id="PS50052">
    <property type="entry name" value="GUANYLATE_KINASE_2"/>
    <property type="match status" value="1"/>
</dbReference>
<dbReference type="GO" id="GO:0005524">
    <property type="term" value="F:ATP binding"/>
    <property type="evidence" value="ECO:0007669"/>
    <property type="project" value="UniProtKB-UniRule"/>
</dbReference>
<keyword evidence="11" id="KW-1185">Reference proteome</keyword>
<accession>A0A0F3GSR3</accession>
<comment type="catalytic activity">
    <reaction evidence="7 8">
        <text>CMP + ATP = CDP + ADP</text>
        <dbReference type="Rhea" id="RHEA:11600"/>
        <dbReference type="ChEBI" id="CHEBI:30616"/>
        <dbReference type="ChEBI" id="CHEBI:58069"/>
        <dbReference type="ChEBI" id="CHEBI:60377"/>
        <dbReference type="ChEBI" id="CHEBI:456216"/>
        <dbReference type="EC" id="2.7.4.25"/>
    </reaction>
</comment>
<dbReference type="InterPro" id="IPR003136">
    <property type="entry name" value="Cytidylate_kin"/>
</dbReference>
<keyword evidence="4 8" id="KW-0418">Kinase</keyword>
<evidence type="ECO:0000256" key="7">
    <source>
        <dbReference type="ARBA" id="ARBA00048478"/>
    </source>
</evidence>